<sequence length="119" mass="12384">MLRLMALLVLVMGVLVAPVACALGDVHALAHDQAHLYEGVAVLAASAAVRAFCSGWPDLLIAVVLLLLFLRSAWQVARSAGTELRRALRKPEAGDRASALLPVCAANRVRAGSVSACGT</sequence>
<dbReference type="EMBL" id="JXEA01000119">
    <property type="protein sequence ID" value="OLG91616.1"/>
    <property type="molecule type" value="Genomic_DNA"/>
</dbReference>
<evidence type="ECO:0000313" key="1">
    <source>
        <dbReference type="EMBL" id="OLG91616.1"/>
    </source>
</evidence>
<protein>
    <submittedName>
        <fullName evidence="1">Uncharacterized protein</fullName>
    </submittedName>
</protein>
<reference evidence="1" key="1">
    <citation type="submission" date="2015-01" db="EMBL/GenBank/DDBJ databases">
        <title>Population genomics of rice bacterial leaf blight strains from India.</title>
        <authorList>
            <person name="Midha S."/>
            <person name="Anil M.G."/>
            <person name="Mishra D."/>
            <person name="Brahma K."/>
            <person name="Laha G.S."/>
            <person name="Sundaram R.M."/>
            <person name="Sonti R.V."/>
            <person name="Patil P.B."/>
        </authorList>
    </citation>
    <scope>NUCLEOTIDE SEQUENCE</scope>
    <source>
        <strain evidence="1">BXO512</strain>
    </source>
</reference>
<proteinExistence type="predicted"/>
<dbReference type="RefSeq" id="WP_044757251.1">
    <property type="nucleotide sequence ID" value="NZ_CP012947.1"/>
</dbReference>
<accession>A0A854CL52</accession>
<organism evidence="1">
    <name type="scientific">Xanthomonas oryzae pv. oryzae</name>
    <dbReference type="NCBI Taxonomy" id="64187"/>
    <lineage>
        <taxon>Bacteria</taxon>
        <taxon>Pseudomonadati</taxon>
        <taxon>Pseudomonadota</taxon>
        <taxon>Gammaproteobacteria</taxon>
        <taxon>Lysobacterales</taxon>
        <taxon>Lysobacteraceae</taxon>
        <taxon>Xanthomonas</taxon>
    </lineage>
</organism>
<gene>
    <name evidence="1" type="ORF">BXO512_10080</name>
</gene>
<comment type="caution">
    <text evidence="1">The sequence shown here is derived from an EMBL/GenBank/DDBJ whole genome shotgun (WGS) entry which is preliminary data.</text>
</comment>
<name>A0A854CL52_XANOO</name>
<dbReference type="AlphaFoldDB" id="A0A854CL52"/>